<keyword evidence="2" id="KW-1185">Reference proteome</keyword>
<evidence type="ECO:0000313" key="1">
    <source>
        <dbReference type="EMBL" id="QCP35780.1"/>
    </source>
</evidence>
<dbReference type="RefSeq" id="WP_137329099.1">
    <property type="nucleotide sequence ID" value="NZ_CP040058.1"/>
</dbReference>
<gene>
    <name evidence="1" type="ORF">AR1Y2_2326</name>
</gene>
<dbReference type="OrthoDB" id="9790372at2"/>
<name>A0A4V1EGE3_9FIRM</name>
<dbReference type="KEGG" id="arf:AR1Y2_2326"/>
<reference evidence="1 2" key="1">
    <citation type="submission" date="2019-05" db="EMBL/GenBank/DDBJ databases">
        <title>Complete genome sequencing of Anaerostipes rhamnosivorans.</title>
        <authorList>
            <person name="Bui T.P.N."/>
            <person name="de Vos W.M."/>
        </authorList>
    </citation>
    <scope>NUCLEOTIDE SEQUENCE [LARGE SCALE GENOMIC DNA]</scope>
    <source>
        <strain evidence="1 2">1y2</strain>
    </source>
</reference>
<dbReference type="Proteomes" id="UP000298653">
    <property type="component" value="Chromosome"/>
</dbReference>
<accession>A0A4V1EGE3</accession>
<dbReference type="EMBL" id="CP040058">
    <property type="protein sequence ID" value="QCP35780.1"/>
    <property type="molecule type" value="Genomic_DNA"/>
</dbReference>
<sequence>MLIQLSKLLSMPNHEQTVECSLDMDELVLKRGSYPVLEKSSFPVVLRNEGKRTVSIAFETSITVGMPCDRCLTEVPEKIRLNVYKALDFDDIEETCKDQVSFLDGSSLDVDELILEEVIPLLPTKVLCDEDCRGLCPVCGANLNKEECGCDRTVQDPRMAAIQDIFKNFKEV</sequence>
<protein>
    <recommendedName>
        <fullName evidence="3">DUF177 domain-containing protein</fullName>
    </recommendedName>
</protein>
<dbReference type="AlphaFoldDB" id="A0A4V1EGE3"/>
<dbReference type="Pfam" id="PF02620">
    <property type="entry name" value="YceD"/>
    <property type="match status" value="1"/>
</dbReference>
<evidence type="ECO:0000313" key="2">
    <source>
        <dbReference type="Proteomes" id="UP000298653"/>
    </source>
</evidence>
<organism evidence="1 2">
    <name type="scientific">Anaerostipes rhamnosivorans</name>
    <dbReference type="NCBI Taxonomy" id="1229621"/>
    <lineage>
        <taxon>Bacteria</taxon>
        <taxon>Bacillati</taxon>
        <taxon>Bacillota</taxon>
        <taxon>Clostridia</taxon>
        <taxon>Lachnospirales</taxon>
        <taxon>Lachnospiraceae</taxon>
        <taxon>Anaerostipes</taxon>
    </lineage>
</organism>
<proteinExistence type="predicted"/>
<evidence type="ECO:0008006" key="3">
    <source>
        <dbReference type="Google" id="ProtNLM"/>
    </source>
</evidence>
<dbReference type="InterPro" id="IPR003772">
    <property type="entry name" value="YceD"/>
</dbReference>